<gene>
    <name evidence="1" type="ORF">HID58_047195</name>
</gene>
<protein>
    <submittedName>
        <fullName evidence="1">Uncharacterized protein</fullName>
    </submittedName>
</protein>
<evidence type="ECO:0000313" key="2">
    <source>
        <dbReference type="Proteomes" id="UP000824890"/>
    </source>
</evidence>
<proteinExistence type="predicted"/>
<organism evidence="1 2">
    <name type="scientific">Brassica napus</name>
    <name type="common">Rape</name>
    <dbReference type="NCBI Taxonomy" id="3708"/>
    <lineage>
        <taxon>Eukaryota</taxon>
        <taxon>Viridiplantae</taxon>
        <taxon>Streptophyta</taxon>
        <taxon>Embryophyta</taxon>
        <taxon>Tracheophyta</taxon>
        <taxon>Spermatophyta</taxon>
        <taxon>Magnoliopsida</taxon>
        <taxon>eudicotyledons</taxon>
        <taxon>Gunneridae</taxon>
        <taxon>Pentapetalae</taxon>
        <taxon>rosids</taxon>
        <taxon>malvids</taxon>
        <taxon>Brassicales</taxon>
        <taxon>Brassicaceae</taxon>
        <taxon>Brassiceae</taxon>
        <taxon>Brassica</taxon>
    </lineage>
</organism>
<sequence>MRINVVVKCVAYGALAHVFNDLWNSIDADIADLRRLLTLMGFPKLSSTPLVFQKLMFYD</sequence>
<dbReference type="Proteomes" id="UP000824890">
    <property type="component" value="Unassembled WGS sequence"/>
</dbReference>
<comment type="caution">
    <text evidence="1">The sequence shown here is derived from an EMBL/GenBank/DDBJ whole genome shotgun (WGS) entry which is preliminary data.</text>
</comment>
<accession>A0ABQ8AYP4</accession>
<keyword evidence="2" id="KW-1185">Reference proteome</keyword>
<reference evidence="1 2" key="1">
    <citation type="submission" date="2021-05" db="EMBL/GenBank/DDBJ databases">
        <title>Genome Assembly of Synthetic Allotetraploid Brassica napus Reveals Homoeologous Exchanges between Subgenomes.</title>
        <authorList>
            <person name="Davis J.T."/>
        </authorList>
    </citation>
    <scope>NUCLEOTIDE SEQUENCE [LARGE SCALE GENOMIC DNA]</scope>
    <source>
        <strain evidence="2">cv. Da-Ae</strain>
        <tissue evidence="1">Seedling</tissue>
    </source>
</reference>
<dbReference type="EMBL" id="JAGKQM010000012">
    <property type="protein sequence ID" value="KAH0897627.1"/>
    <property type="molecule type" value="Genomic_DNA"/>
</dbReference>
<name>A0ABQ8AYP4_BRANA</name>
<evidence type="ECO:0000313" key="1">
    <source>
        <dbReference type="EMBL" id="KAH0897627.1"/>
    </source>
</evidence>